<reference evidence="2 3" key="1">
    <citation type="submission" date="2016-03" db="EMBL/GenBank/DDBJ databases">
        <title>Deep-sea bacteria in the southern Pacific.</title>
        <authorList>
            <person name="Tang K."/>
        </authorList>
    </citation>
    <scope>NUCLEOTIDE SEQUENCE [LARGE SCALE GENOMIC DNA]</scope>
    <source>
        <strain evidence="2 3">JLT2016</strain>
    </source>
</reference>
<dbReference type="AlphaFoldDB" id="A0A1U7D994"/>
<evidence type="ECO:0000313" key="2">
    <source>
        <dbReference type="EMBL" id="APX24747.1"/>
    </source>
</evidence>
<evidence type="ECO:0000313" key="3">
    <source>
        <dbReference type="Proteomes" id="UP000186559"/>
    </source>
</evidence>
<dbReference type="InterPro" id="IPR005119">
    <property type="entry name" value="LysR_subst-bd"/>
</dbReference>
<sequence length="280" mass="31191">MIRGFEDSCGFALFKRAGGRLHPTSEAQRLYLETEKLLTGVARVENIARSIRELERGEIAVLAYPAFSLRFLPLIASSFLDARPDVRLSIETRSSRAIYESMLTGVADFGISLIPTSHSGLDCRIFRETSMVCALPPGHPLARKPVIDLREIARERFISLGRDDLSTTVTAEAFRQVGEDIDPVIRVQMADTACTFVAEGQGVALVPALATLGWSEEQLTFRPVWPKPAKEMWLYTRTHEPLSMLSGLLLTQIREELDRIEARFRPAPEAVAALPPLPIY</sequence>
<dbReference type="EMBL" id="CP014796">
    <property type="protein sequence ID" value="APX24747.1"/>
    <property type="molecule type" value="Genomic_DNA"/>
</dbReference>
<accession>A0A1U7D994</accession>
<organism evidence="2 3">
    <name type="scientific">Salipiger profundus</name>
    <dbReference type="NCBI Taxonomy" id="1229727"/>
    <lineage>
        <taxon>Bacteria</taxon>
        <taxon>Pseudomonadati</taxon>
        <taxon>Pseudomonadota</taxon>
        <taxon>Alphaproteobacteria</taxon>
        <taxon>Rhodobacterales</taxon>
        <taxon>Roseobacteraceae</taxon>
        <taxon>Salipiger</taxon>
    </lineage>
</organism>
<dbReference type="GO" id="GO:0043565">
    <property type="term" value="F:sequence-specific DNA binding"/>
    <property type="evidence" value="ECO:0007669"/>
    <property type="project" value="TreeGrafter"/>
</dbReference>
<dbReference type="PANTHER" id="PTHR30427:SF1">
    <property type="entry name" value="TRANSCRIPTIONAL ACTIVATOR PROTEIN LYSR"/>
    <property type="match status" value="1"/>
</dbReference>
<dbReference type="STRING" id="1229727.Ga0080559_TMP3951"/>
<name>A0A1U7D994_9RHOB</name>
<protein>
    <submittedName>
        <fullName evidence="2">Transcriptional regulator</fullName>
    </submittedName>
</protein>
<evidence type="ECO:0000259" key="1">
    <source>
        <dbReference type="Pfam" id="PF03466"/>
    </source>
</evidence>
<dbReference type="InterPro" id="IPR036388">
    <property type="entry name" value="WH-like_DNA-bd_sf"/>
</dbReference>
<dbReference type="PANTHER" id="PTHR30427">
    <property type="entry name" value="TRANSCRIPTIONAL ACTIVATOR PROTEIN LYSR"/>
    <property type="match status" value="1"/>
</dbReference>
<dbReference type="Pfam" id="PF03466">
    <property type="entry name" value="LysR_substrate"/>
    <property type="match status" value="1"/>
</dbReference>
<keyword evidence="3" id="KW-1185">Reference proteome</keyword>
<gene>
    <name evidence="2" type="ORF">Ga0080559_TMP3951</name>
</gene>
<dbReference type="SUPFAM" id="SSF53850">
    <property type="entry name" value="Periplasmic binding protein-like II"/>
    <property type="match status" value="1"/>
</dbReference>
<dbReference type="Gene3D" id="3.40.190.10">
    <property type="entry name" value="Periplasmic binding protein-like II"/>
    <property type="match status" value="2"/>
</dbReference>
<dbReference type="Proteomes" id="UP000186559">
    <property type="component" value="Chromosome"/>
</dbReference>
<dbReference type="GO" id="GO:0010628">
    <property type="term" value="P:positive regulation of gene expression"/>
    <property type="evidence" value="ECO:0007669"/>
    <property type="project" value="TreeGrafter"/>
</dbReference>
<proteinExistence type="predicted"/>
<dbReference type="KEGG" id="tpro:Ga0080559_TMP3951"/>
<dbReference type="Gene3D" id="1.10.10.10">
    <property type="entry name" value="Winged helix-like DNA-binding domain superfamily/Winged helix DNA-binding domain"/>
    <property type="match status" value="1"/>
</dbReference>
<feature type="domain" description="LysR substrate-binding" evidence="1">
    <location>
        <begin position="53"/>
        <end position="257"/>
    </location>
</feature>